<feature type="domain" description="Reverse transcriptase" evidence="1">
    <location>
        <begin position="30"/>
        <end position="141"/>
    </location>
</feature>
<comment type="caution">
    <text evidence="2">The sequence shown here is derived from an EMBL/GenBank/DDBJ whole genome shotgun (WGS) entry which is preliminary data.</text>
</comment>
<name>A0A4C1Z6J3_EUMVA</name>
<evidence type="ECO:0000313" key="2">
    <source>
        <dbReference type="EMBL" id="GBP82225.1"/>
    </source>
</evidence>
<dbReference type="STRING" id="151549.A0A4C1Z6J3"/>
<dbReference type="EMBL" id="BGZK01001554">
    <property type="protein sequence ID" value="GBP82225.1"/>
    <property type="molecule type" value="Genomic_DNA"/>
</dbReference>
<dbReference type="Proteomes" id="UP000299102">
    <property type="component" value="Unassembled WGS sequence"/>
</dbReference>
<proteinExistence type="predicted"/>
<dbReference type="PROSITE" id="PS50878">
    <property type="entry name" value="RT_POL"/>
    <property type="match status" value="1"/>
</dbReference>
<dbReference type="GO" id="GO:0003964">
    <property type="term" value="F:RNA-directed DNA polymerase activity"/>
    <property type="evidence" value="ECO:0007669"/>
    <property type="project" value="UniProtKB-KW"/>
</dbReference>
<reference evidence="2 3" key="1">
    <citation type="journal article" date="2019" name="Commun. Biol.">
        <title>The bagworm genome reveals a unique fibroin gene that provides high tensile strength.</title>
        <authorList>
            <person name="Kono N."/>
            <person name="Nakamura H."/>
            <person name="Ohtoshi R."/>
            <person name="Tomita M."/>
            <person name="Numata K."/>
            <person name="Arakawa K."/>
        </authorList>
    </citation>
    <scope>NUCLEOTIDE SEQUENCE [LARGE SCALE GENOMIC DNA]</scope>
</reference>
<dbReference type="PANTHER" id="PTHR19446">
    <property type="entry name" value="REVERSE TRANSCRIPTASES"/>
    <property type="match status" value="1"/>
</dbReference>
<keyword evidence="2" id="KW-0695">RNA-directed DNA polymerase</keyword>
<keyword evidence="2" id="KW-0548">Nucleotidyltransferase</keyword>
<gene>
    <name evidence="2" type="primary">pol</name>
    <name evidence="2" type="ORF">EVAR_103674_1</name>
</gene>
<dbReference type="AlphaFoldDB" id="A0A4C1Z6J3"/>
<accession>A0A4C1Z6J3</accession>
<sequence>MAPSPDDISNKTIKCFSAPLLDLLVAIFNACLKNCHFPDAWKEASIMSISKPRKSRDLFFSYRPISLLSSLGKLFEKILQSRLSDHLLGKGFIINEQFGFRPNYSCPQQALQLVEHISEGFKHKRKTVAVFFDVAKAFDKI</sequence>
<dbReference type="Pfam" id="PF00078">
    <property type="entry name" value="RVT_1"/>
    <property type="match status" value="1"/>
</dbReference>
<evidence type="ECO:0000259" key="1">
    <source>
        <dbReference type="PROSITE" id="PS50878"/>
    </source>
</evidence>
<dbReference type="OrthoDB" id="414730at2759"/>
<protein>
    <submittedName>
        <fullName evidence="2">RNA-directed DNA polymerase from mobile element jockey</fullName>
    </submittedName>
</protein>
<organism evidence="2 3">
    <name type="scientific">Eumeta variegata</name>
    <name type="common">Bagworm moth</name>
    <name type="synonym">Eumeta japonica</name>
    <dbReference type="NCBI Taxonomy" id="151549"/>
    <lineage>
        <taxon>Eukaryota</taxon>
        <taxon>Metazoa</taxon>
        <taxon>Ecdysozoa</taxon>
        <taxon>Arthropoda</taxon>
        <taxon>Hexapoda</taxon>
        <taxon>Insecta</taxon>
        <taxon>Pterygota</taxon>
        <taxon>Neoptera</taxon>
        <taxon>Endopterygota</taxon>
        <taxon>Lepidoptera</taxon>
        <taxon>Glossata</taxon>
        <taxon>Ditrysia</taxon>
        <taxon>Tineoidea</taxon>
        <taxon>Psychidae</taxon>
        <taxon>Oiketicinae</taxon>
        <taxon>Eumeta</taxon>
    </lineage>
</organism>
<keyword evidence="3" id="KW-1185">Reference proteome</keyword>
<dbReference type="InterPro" id="IPR000477">
    <property type="entry name" value="RT_dom"/>
</dbReference>
<keyword evidence="2" id="KW-0808">Transferase</keyword>
<evidence type="ECO:0000313" key="3">
    <source>
        <dbReference type="Proteomes" id="UP000299102"/>
    </source>
</evidence>